<dbReference type="Gene3D" id="1.10.10.10">
    <property type="entry name" value="Winged helix-like DNA-binding domain superfamily/Winged helix DNA-binding domain"/>
    <property type="match status" value="1"/>
</dbReference>
<name>A0A2X4X401_9NOCA</name>
<keyword evidence="2" id="KW-0238">DNA-binding</keyword>
<dbReference type="EMBL" id="LS483468">
    <property type="protein sequence ID" value="SQI34145.1"/>
    <property type="molecule type" value="Genomic_DNA"/>
</dbReference>
<dbReference type="SMART" id="SM00418">
    <property type="entry name" value="HTH_ARSR"/>
    <property type="match status" value="1"/>
</dbReference>
<dbReference type="NCBIfam" id="NF033788">
    <property type="entry name" value="HTH_metalloreg"/>
    <property type="match status" value="1"/>
</dbReference>
<sequence>MALSGEAHLTHCIDKRQYRRMSNQLSSGVAPCCPSIGREPLSAERAADLSRVFRALGDPVRLRMLSIVAGHRGGEACVCDISPAFDLAQPTISHHLKVLREAGLLDCERRGTWVYYRVVPAALEELSAVLAIESGVLPASYCAPSATSQETLS</sequence>
<dbReference type="InterPro" id="IPR036390">
    <property type="entry name" value="WH_DNA-bd_sf"/>
</dbReference>
<dbReference type="AlphaFoldDB" id="A0A2X4X401"/>
<reference evidence="5 6" key="1">
    <citation type="submission" date="2018-06" db="EMBL/GenBank/DDBJ databases">
        <authorList>
            <consortium name="Pathogen Informatics"/>
            <person name="Doyle S."/>
        </authorList>
    </citation>
    <scope>NUCLEOTIDE SEQUENCE [LARGE SCALE GENOMIC DNA]</scope>
    <source>
        <strain evidence="5 6">NCTC10994</strain>
    </source>
</reference>
<dbReference type="KEGG" id="rcr:NCTC10994_02720"/>
<dbReference type="CDD" id="cd00090">
    <property type="entry name" value="HTH_ARSR"/>
    <property type="match status" value="1"/>
</dbReference>
<keyword evidence="6" id="KW-1185">Reference proteome</keyword>
<organism evidence="5 6">
    <name type="scientific">Rhodococcus coprophilus</name>
    <dbReference type="NCBI Taxonomy" id="38310"/>
    <lineage>
        <taxon>Bacteria</taxon>
        <taxon>Bacillati</taxon>
        <taxon>Actinomycetota</taxon>
        <taxon>Actinomycetes</taxon>
        <taxon>Mycobacteriales</taxon>
        <taxon>Nocardiaceae</taxon>
        <taxon>Rhodococcus</taxon>
    </lineage>
</organism>
<evidence type="ECO:0000313" key="6">
    <source>
        <dbReference type="Proteomes" id="UP000249091"/>
    </source>
</evidence>
<feature type="domain" description="HTH arsR-type" evidence="4">
    <location>
        <begin position="41"/>
        <end position="138"/>
    </location>
</feature>
<dbReference type="PANTHER" id="PTHR33154">
    <property type="entry name" value="TRANSCRIPTIONAL REGULATOR, ARSR FAMILY"/>
    <property type="match status" value="1"/>
</dbReference>
<evidence type="ECO:0000259" key="4">
    <source>
        <dbReference type="PROSITE" id="PS50987"/>
    </source>
</evidence>
<keyword evidence="1" id="KW-0805">Transcription regulation</keyword>
<dbReference type="PROSITE" id="PS50987">
    <property type="entry name" value="HTH_ARSR_2"/>
    <property type="match status" value="1"/>
</dbReference>
<dbReference type="PRINTS" id="PR00778">
    <property type="entry name" value="HTHARSR"/>
</dbReference>
<evidence type="ECO:0000256" key="2">
    <source>
        <dbReference type="ARBA" id="ARBA00023125"/>
    </source>
</evidence>
<gene>
    <name evidence="5" type="primary">arsR_1</name>
    <name evidence="5" type="ORF">NCTC10994_02720</name>
</gene>
<dbReference type="Proteomes" id="UP000249091">
    <property type="component" value="Chromosome 1"/>
</dbReference>
<accession>A0A2X4X401</accession>
<dbReference type="PANTHER" id="PTHR33154:SF18">
    <property type="entry name" value="ARSENICAL RESISTANCE OPERON REPRESSOR"/>
    <property type="match status" value="1"/>
</dbReference>
<protein>
    <submittedName>
        <fullName evidence="5">Arsenic resistance operon repressor ArsR</fullName>
    </submittedName>
</protein>
<keyword evidence="3" id="KW-0804">Transcription</keyword>
<proteinExistence type="predicted"/>
<dbReference type="GO" id="GO:0003700">
    <property type="term" value="F:DNA-binding transcription factor activity"/>
    <property type="evidence" value="ECO:0007669"/>
    <property type="project" value="InterPro"/>
</dbReference>
<dbReference type="GO" id="GO:0003677">
    <property type="term" value="F:DNA binding"/>
    <property type="evidence" value="ECO:0007669"/>
    <property type="project" value="UniProtKB-KW"/>
</dbReference>
<dbReference type="InterPro" id="IPR036388">
    <property type="entry name" value="WH-like_DNA-bd_sf"/>
</dbReference>
<dbReference type="InterPro" id="IPR001845">
    <property type="entry name" value="HTH_ArsR_DNA-bd_dom"/>
</dbReference>
<evidence type="ECO:0000256" key="3">
    <source>
        <dbReference type="ARBA" id="ARBA00023163"/>
    </source>
</evidence>
<evidence type="ECO:0000313" key="5">
    <source>
        <dbReference type="EMBL" id="SQI34145.1"/>
    </source>
</evidence>
<dbReference type="Pfam" id="PF01022">
    <property type="entry name" value="HTH_5"/>
    <property type="match status" value="1"/>
</dbReference>
<dbReference type="SUPFAM" id="SSF46785">
    <property type="entry name" value="Winged helix' DNA-binding domain"/>
    <property type="match status" value="1"/>
</dbReference>
<evidence type="ECO:0000256" key="1">
    <source>
        <dbReference type="ARBA" id="ARBA00023015"/>
    </source>
</evidence>
<dbReference type="STRING" id="1219011.GCA_001895045_02493"/>
<dbReference type="InterPro" id="IPR011991">
    <property type="entry name" value="ArsR-like_HTH"/>
</dbReference>
<dbReference type="InterPro" id="IPR051081">
    <property type="entry name" value="HTH_MetalResp_TranReg"/>
</dbReference>